<evidence type="ECO:0000313" key="9">
    <source>
        <dbReference type="EMBL" id="KAL1841739.1"/>
    </source>
</evidence>
<proteinExistence type="inferred from homology"/>
<gene>
    <name evidence="9" type="ORF">VTJ49DRAFT_6653</name>
</gene>
<keyword evidence="6" id="KW-0408">Iron</keyword>
<dbReference type="PRINTS" id="PR00385">
    <property type="entry name" value="P450"/>
</dbReference>
<feature type="transmembrane region" description="Helical" evidence="8">
    <location>
        <begin position="16"/>
        <end position="38"/>
    </location>
</feature>
<dbReference type="PANTHER" id="PTHR24305">
    <property type="entry name" value="CYTOCHROME P450"/>
    <property type="match status" value="1"/>
</dbReference>
<evidence type="ECO:0000256" key="4">
    <source>
        <dbReference type="ARBA" id="ARBA00022723"/>
    </source>
</evidence>
<keyword evidence="5" id="KW-0560">Oxidoreductase</keyword>
<evidence type="ECO:0000256" key="6">
    <source>
        <dbReference type="ARBA" id="ARBA00023004"/>
    </source>
</evidence>
<organism evidence="9 10">
    <name type="scientific">Humicola insolens</name>
    <name type="common">Soft-rot fungus</name>
    <dbReference type="NCBI Taxonomy" id="85995"/>
    <lineage>
        <taxon>Eukaryota</taxon>
        <taxon>Fungi</taxon>
        <taxon>Dikarya</taxon>
        <taxon>Ascomycota</taxon>
        <taxon>Pezizomycotina</taxon>
        <taxon>Sordariomycetes</taxon>
        <taxon>Sordariomycetidae</taxon>
        <taxon>Sordariales</taxon>
        <taxon>Chaetomiaceae</taxon>
        <taxon>Mycothermus</taxon>
    </lineage>
</organism>
<dbReference type="PANTHER" id="PTHR24305:SF77">
    <property type="entry name" value="CYTOCHROME P450 MONOOXYGENASE"/>
    <property type="match status" value="1"/>
</dbReference>
<evidence type="ECO:0000256" key="5">
    <source>
        <dbReference type="ARBA" id="ARBA00023002"/>
    </source>
</evidence>
<keyword evidence="3" id="KW-0349">Heme</keyword>
<dbReference type="Pfam" id="PF00067">
    <property type="entry name" value="p450"/>
    <property type="match status" value="1"/>
</dbReference>
<dbReference type="EMBL" id="JAZGSY010000065">
    <property type="protein sequence ID" value="KAL1841739.1"/>
    <property type="molecule type" value="Genomic_DNA"/>
</dbReference>
<evidence type="ECO:0000313" key="10">
    <source>
        <dbReference type="Proteomes" id="UP001583172"/>
    </source>
</evidence>
<name>A0ABR3VIP0_HUMIN</name>
<evidence type="ECO:0008006" key="11">
    <source>
        <dbReference type="Google" id="ProtNLM"/>
    </source>
</evidence>
<evidence type="ECO:0000256" key="1">
    <source>
        <dbReference type="ARBA" id="ARBA00001971"/>
    </source>
</evidence>
<comment type="caution">
    <text evidence="9">The sequence shown here is derived from an EMBL/GenBank/DDBJ whole genome shotgun (WGS) entry which is preliminary data.</text>
</comment>
<keyword evidence="8" id="KW-0472">Membrane</keyword>
<dbReference type="Gene3D" id="1.10.630.10">
    <property type="entry name" value="Cytochrome P450"/>
    <property type="match status" value="1"/>
</dbReference>
<dbReference type="InterPro" id="IPR036396">
    <property type="entry name" value="Cyt_P450_sf"/>
</dbReference>
<comment type="similarity">
    <text evidence="2">Belongs to the cytochrome P450 family.</text>
</comment>
<dbReference type="InterPro" id="IPR001128">
    <property type="entry name" value="Cyt_P450"/>
</dbReference>
<dbReference type="SUPFAM" id="SSF48264">
    <property type="entry name" value="Cytochrome P450"/>
    <property type="match status" value="1"/>
</dbReference>
<evidence type="ECO:0000256" key="8">
    <source>
        <dbReference type="SAM" id="Phobius"/>
    </source>
</evidence>
<protein>
    <recommendedName>
        <fullName evidence="11">Pisatin demethylase</fullName>
    </recommendedName>
</protein>
<keyword evidence="8" id="KW-0812">Transmembrane</keyword>
<keyword evidence="4" id="KW-0479">Metal-binding</keyword>
<reference evidence="9 10" key="1">
    <citation type="journal article" date="2024" name="Commun. Biol.">
        <title>Comparative genomic analysis of thermophilic fungi reveals convergent evolutionary adaptations and gene losses.</title>
        <authorList>
            <person name="Steindorff A.S."/>
            <person name="Aguilar-Pontes M.V."/>
            <person name="Robinson A.J."/>
            <person name="Andreopoulos B."/>
            <person name="LaButti K."/>
            <person name="Kuo A."/>
            <person name="Mondo S."/>
            <person name="Riley R."/>
            <person name="Otillar R."/>
            <person name="Haridas S."/>
            <person name="Lipzen A."/>
            <person name="Grimwood J."/>
            <person name="Schmutz J."/>
            <person name="Clum A."/>
            <person name="Reid I.D."/>
            <person name="Moisan M.C."/>
            <person name="Butler G."/>
            <person name="Nguyen T.T.M."/>
            <person name="Dewar K."/>
            <person name="Conant G."/>
            <person name="Drula E."/>
            <person name="Henrissat B."/>
            <person name="Hansel C."/>
            <person name="Singer S."/>
            <person name="Hutchinson M.I."/>
            <person name="de Vries R.P."/>
            <person name="Natvig D.O."/>
            <person name="Powell A.J."/>
            <person name="Tsang A."/>
            <person name="Grigoriev I.V."/>
        </authorList>
    </citation>
    <scope>NUCLEOTIDE SEQUENCE [LARGE SCALE GENOMIC DNA]</scope>
    <source>
        <strain evidence="9 10">CBS 620.91</strain>
    </source>
</reference>
<dbReference type="InterPro" id="IPR050121">
    <property type="entry name" value="Cytochrome_P450_monoxygenase"/>
</dbReference>
<evidence type="ECO:0000256" key="2">
    <source>
        <dbReference type="ARBA" id="ARBA00010617"/>
    </source>
</evidence>
<accession>A0ABR3VIP0</accession>
<keyword evidence="10" id="KW-1185">Reference proteome</keyword>
<dbReference type="PRINTS" id="PR00465">
    <property type="entry name" value="EP450IV"/>
</dbReference>
<sequence>MPQLTLPINLDLTPGGWALVVSTTTLLAYILSSLLAWYRLRHFPGPFLASFSHLWLARAFWSGRACETFVEAEARHGGGGRRPPRTPGTGLGVGTGVMFDGSTIRIGPNELMTSDVEVIRRASAARGGYGRSRWYKMSSPDPHHEGMFSTLDGAVHDRLKAQTAAGYAGRDNPFLEKDMDYVVGILVEKIKTKYAVRGGEEEGERSKPFLDLATITQYFTLDSIAKLAFGEEFGLVREERDIHGHLAMLHEVTPVLTTVAAVPLLRDIMGSKLVLRLFGPKPTDKKGLGRLMGTGIPIVAKRFAPGAPEKQDMLGSFMRHGMTQKECEVEALMQIVAGSDTTATAIRCALLFLMSAPRTCLALQAEIDEGIRAGRISSPITNAEANDLPYLQAVIYETLRLHPPFAGVPFKVVPPGGDTIDGKHVPGGTLIAPNFWTTGRNVTVFGPDADVFRPERWLSVEEEERAEMRRVAELAFGYGRWGCAGKMIAFLELNKVLVELVRRFDMQLVYPWNPWKSVNHNLFLQSDMWVRVAMREAGSWSPNPVPELVVPAEWCGGAAEADSETVALDFVRFAICSSEIGSIAV</sequence>
<evidence type="ECO:0000256" key="7">
    <source>
        <dbReference type="ARBA" id="ARBA00023033"/>
    </source>
</evidence>
<evidence type="ECO:0000256" key="3">
    <source>
        <dbReference type="ARBA" id="ARBA00022617"/>
    </source>
</evidence>
<dbReference type="Proteomes" id="UP001583172">
    <property type="component" value="Unassembled WGS sequence"/>
</dbReference>
<keyword evidence="7" id="KW-0503">Monooxygenase</keyword>
<dbReference type="CDD" id="cd11060">
    <property type="entry name" value="CYP57A1-like"/>
    <property type="match status" value="1"/>
</dbReference>
<comment type="cofactor">
    <cofactor evidence="1">
        <name>heme</name>
        <dbReference type="ChEBI" id="CHEBI:30413"/>
    </cofactor>
</comment>
<keyword evidence="8" id="KW-1133">Transmembrane helix</keyword>
<dbReference type="InterPro" id="IPR002403">
    <property type="entry name" value="Cyt_P450_E_grp-IV"/>
</dbReference>